<keyword evidence="3" id="KW-1185">Reference proteome</keyword>
<dbReference type="RefSeq" id="WP_190256558.1">
    <property type="nucleotide sequence ID" value="NZ_BMPI01000075.1"/>
</dbReference>
<name>A0A917X6J1_9ACTN</name>
<dbReference type="Proteomes" id="UP000642070">
    <property type="component" value="Unassembled WGS sequence"/>
</dbReference>
<dbReference type="EMBL" id="BMPI01000075">
    <property type="protein sequence ID" value="GGM77235.1"/>
    <property type="molecule type" value="Genomic_DNA"/>
</dbReference>
<organism evidence="2 3">
    <name type="scientific">Dactylosporangium sucinum</name>
    <dbReference type="NCBI Taxonomy" id="1424081"/>
    <lineage>
        <taxon>Bacteria</taxon>
        <taxon>Bacillati</taxon>
        <taxon>Actinomycetota</taxon>
        <taxon>Actinomycetes</taxon>
        <taxon>Micromonosporales</taxon>
        <taxon>Micromonosporaceae</taxon>
        <taxon>Dactylosporangium</taxon>
    </lineage>
</organism>
<protein>
    <submittedName>
        <fullName evidence="2">Uncharacterized protein</fullName>
    </submittedName>
</protein>
<evidence type="ECO:0000313" key="2">
    <source>
        <dbReference type="EMBL" id="GGM77957.1"/>
    </source>
</evidence>
<comment type="caution">
    <text evidence="2">The sequence shown here is derived from an EMBL/GenBank/DDBJ whole genome shotgun (WGS) entry which is preliminary data.</text>
</comment>
<evidence type="ECO:0000313" key="1">
    <source>
        <dbReference type="EMBL" id="GGM77235.1"/>
    </source>
</evidence>
<reference evidence="2" key="2">
    <citation type="submission" date="2020-09" db="EMBL/GenBank/DDBJ databases">
        <authorList>
            <person name="Sun Q."/>
            <person name="Ohkuma M."/>
        </authorList>
    </citation>
    <scope>NUCLEOTIDE SEQUENCE</scope>
    <source>
        <strain evidence="2">JCM 19831</strain>
    </source>
</reference>
<dbReference type="AlphaFoldDB" id="A0A917X6J1"/>
<sequence length="67" mass="7253">MTTQTLTTTVVPRRPSTDTADLALRMCRAERRAEALAAAIRLLCEDGTPAQRQAAGLVRAMLDEALL</sequence>
<gene>
    <name evidence="1" type="ORF">GCM10007977_093410</name>
    <name evidence="2" type="ORF">GCM10007977_094280</name>
</gene>
<evidence type="ECO:0000313" key="3">
    <source>
        <dbReference type="Proteomes" id="UP000642070"/>
    </source>
</evidence>
<dbReference type="EMBL" id="BMPI01000076">
    <property type="protein sequence ID" value="GGM77957.1"/>
    <property type="molecule type" value="Genomic_DNA"/>
</dbReference>
<accession>A0A917X6J1</accession>
<proteinExistence type="predicted"/>
<reference evidence="2" key="1">
    <citation type="journal article" date="2014" name="Int. J. Syst. Evol. Microbiol.">
        <title>Complete genome sequence of Corynebacterium casei LMG S-19264T (=DSM 44701T), isolated from a smear-ripened cheese.</title>
        <authorList>
            <consortium name="US DOE Joint Genome Institute (JGI-PGF)"/>
            <person name="Walter F."/>
            <person name="Albersmeier A."/>
            <person name="Kalinowski J."/>
            <person name="Ruckert C."/>
        </authorList>
    </citation>
    <scope>NUCLEOTIDE SEQUENCE</scope>
    <source>
        <strain evidence="2">JCM 19831</strain>
    </source>
</reference>